<dbReference type="HOGENOM" id="CLU_3328590_0_0_9"/>
<protein>
    <submittedName>
        <fullName evidence="1">Uncharacterized protein</fullName>
    </submittedName>
</protein>
<dbReference type="AlphaFoldDB" id="I0JMB5"/>
<evidence type="ECO:0000313" key="1">
    <source>
        <dbReference type="EMBL" id="CCG45285.1"/>
    </source>
</evidence>
<dbReference type="Proteomes" id="UP000007397">
    <property type="component" value="Chromosome"/>
</dbReference>
<dbReference type="EMBL" id="HE717023">
    <property type="protein sequence ID" value="CCG45285.1"/>
    <property type="molecule type" value="Genomic_DNA"/>
</dbReference>
<accession>I0JMB5</accession>
<evidence type="ECO:0000313" key="2">
    <source>
        <dbReference type="Proteomes" id="UP000007397"/>
    </source>
</evidence>
<reference evidence="1 2" key="1">
    <citation type="journal article" date="2013" name="Environ. Microbiol.">
        <title>Chloride and organic osmolytes: a hybrid strategy to cope with elevated salinities by the moderately halophilic, chloride-dependent bacterium Halobacillus halophilus.</title>
        <authorList>
            <person name="Saum S.H."/>
            <person name="Pfeiffer F."/>
            <person name="Palm P."/>
            <person name="Rampp M."/>
            <person name="Schuster S.C."/>
            <person name="Muller V."/>
            <person name="Oesterhelt D."/>
        </authorList>
    </citation>
    <scope>NUCLEOTIDE SEQUENCE [LARGE SCALE GENOMIC DNA]</scope>
    <source>
        <strain evidence="2">ATCC 35676 / DSM 2266 / JCM 20832 / KCTC 3685 / LMG 17431 / NBRC 102448 / NCIMB 2269</strain>
    </source>
</reference>
<proteinExistence type="predicted"/>
<dbReference type="KEGG" id="hhd:HBHAL_2937"/>
<gene>
    <name evidence="1" type="ordered locus">HBHAL_2937</name>
</gene>
<dbReference type="PATRIC" id="fig|866895.3.peg.1954"/>
<organism evidence="1 2">
    <name type="scientific">Halobacillus halophilus (strain ATCC 35676 / DSM 2266 / JCM 20832 / KCTC 3685 / LMG 17431 / NBRC 102448 / NCIMB 2269)</name>
    <name type="common">Sporosarcina halophila</name>
    <dbReference type="NCBI Taxonomy" id="866895"/>
    <lineage>
        <taxon>Bacteria</taxon>
        <taxon>Bacillati</taxon>
        <taxon>Bacillota</taxon>
        <taxon>Bacilli</taxon>
        <taxon>Bacillales</taxon>
        <taxon>Bacillaceae</taxon>
        <taxon>Halobacillus</taxon>
    </lineage>
</organism>
<name>I0JMB5_HALH3</name>
<sequence length="38" mass="4237">MYALKCVKHAEMNAKNTIMTTARSVQKRASNVQTLVKA</sequence>
<keyword evidence="2" id="KW-1185">Reference proteome</keyword>